<evidence type="ECO:0000256" key="3">
    <source>
        <dbReference type="ARBA" id="ARBA00022833"/>
    </source>
</evidence>
<evidence type="ECO:0000256" key="1">
    <source>
        <dbReference type="ARBA" id="ARBA00022723"/>
    </source>
</evidence>
<dbReference type="PANTHER" id="PTHR14677:SF20">
    <property type="entry name" value="ZINC FINGER AN1-TYPE CONTAINING 2A-RELATED"/>
    <property type="match status" value="1"/>
</dbReference>
<evidence type="ECO:0000313" key="7">
    <source>
        <dbReference type="EMBL" id="LAC20387.1"/>
    </source>
</evidence>
<dbReference type="GO" id="GO:0043161">
    <property type="term" value="P:proteasome-mediated ubiquitin-dependent protein catabolic process"/>
    <property type="evidence" value="ECO:0007669"/>
    <property type="project" value="TreeGrafter"/>
</dbReference>
<keyword evidence="3" id="KW-0862">Zinc</keyword>
<reference evidence="6" key="2">
    <citation type="journal article" date="2018" name="Biosci. Biotechnol. Biochem.">
        <title>Polysaccharide hydrolase of the hadal zone amphipods Hirondellea gigas.</title>
        <authorList>
            <person name="Kobayashi H."/>
            <person name="Nagahama T."/>
            <person name="Arai W."/>
            <person name="Sasagawa Y."/>
            <person name="Umeda M."/>
            <person name="Hayashi T."/>
            <person name="Nikaido I."/>
            <person name="Watanabe H."/>
            <person name="Oguri K."/>
            <person name="Kitazato H."/>
            <person name="Fujioka K."/>
            <person name="Kido Y."/>
            <person name="Takami H."/>
        </authorList>
    </citation>
    <scope>NUCLEOTIDE SEQUENCE</scope>
    <source>
        <tissue evidence="6">Whole body</tissue>
    </source>
</reference>
<protein>
    <submittedName>
        <fullName evidence="6">AN1-type zinc finger protein 1-like</fullName>
    </submittedName>
</protein>
<dbReference type="Pfam" id="PF01428">
    <property type="entry name" value="zf-AN1"/>
    <property type="match status" value="2"/>
</dbReference>
<evidence type="ECO:0000259" key="5">
    <source>
        <dbReference type="PROSITE" id="PS51039"/>
    </source>
</evidence>
<proteinExistence type="evidence at transcript level"/>
<dbReference type="PANTHER" id="PTHR14677">
    <property type="entry name" value="ARSENITE INDUCUBLE RNA ASSOCIATED PROTEIN AIP-1-RELATED"/>
    <property type="match status" value="1"/>
</dbReference>
<dbReference type="EMBL" id="IACF01000620">
    <property type="protein sequence ID" value="LAB66385.1"/>
    <property type="molecule type" value="mRNA"/>
</dbReference>
<dbReference type="InterPro" id="IPR035896">
    <property type="entry name" value="AN1-like_Znf"/>
</dbReference>
<name>A0A2P2HX67_9CRUS</name>
<dbReference type="InterPro" id="IPR057358">
    <property type="entry name" value="UBL_ZFAND1-like"/>
</dbReference>
<organism evidence="6">
    <name type="scientific">Hirondellea gigas</name>
    <dbReference type="NCBI Taxonomy" id="1518452"/>
    <lineage>
        <taxon>Eukaryota</taxon>
        <taxon>Metazoa</taxon>
        <taxon>Ecdysozoa</taxon>
        <taxon>Arthropoda</taxon>
        <taxon>Crustacea</taxon>
        <taxon>Multicrustacea</taxon>
        <taxon>Malacostraca</taxon>
        <taxon>Eumalacostraca</taxon>
        <taxon>Peracarida</taxon>
        <taxon>Amphipoda</taxon>
        <taxon>Amphilochidea</taxon>
        <taxon>Lysianassida</taxon>
        <taxon>Lysianassidira</taxon>
        <taxon>Lysianassoidea</taxon>
        <taxon>Lysianassidae</taxon>
        <taxon>Hirondellea</taxon>
    </lineage>
</organism>
<dbReference type="GO" id="GO:0045047">
    <property type="term" value="P:protein targeting to ER"/>
    <property type="evidence" value="ECO:0007669"/>
    <property type="project" value="TreeGrafter"/>
</dbReference>
<evidence type="ECO:0000256" key="2">
    <source>
        <dbReference type="ARBA" id="ARBA00022771"/>
    </source>
</evidence>
<dbReference type="InterPro" id="IPR000058">
    <property type="entry name" value="Znf_AN1"/>
</dbReference>
<dbReference type="GO" id="GO:0008270">
    <property type="term" value="F:zinc ion binding"/>
    <property type="evidence" value="ECO:0007669"/>
    <property type="project" value="UniProtKB-KW"/>
</dbReference>
<dbReference type="SUPFAM" id="SSF118310">
    <property type="entry name" value="AN1-like Zinc finger"/>
    <property type="match status" value="2"/>
</dbReference>
<feature type="domain" description="AN1-type" evidence="5">
    <location>
        <begin position="4"/>
        <end position="52"/>
    </location>
</feature>
<dbReference type="SMART" id="SM00154">
    <property type="entry name" value="ZnF_AN1"/>
    <property type="match status" value="2"/>
</dbReference>
<accession>A0A2P2HX67</accession>
<reference evidence="7" key="1">
    <citation type="submission" date="2017-11" db="EMBL/GenBank/DDBJ databases">
        <title>The sensing device of the deep-sea amphipod.</title>
        <authorList>
            <person name="Kobayashi H."/>
            <person name="Nagahama T."/>
            <person name="Arai W."/>
            <person name="Sasagawa Y."/>
            <person name="Umeda M."/>
            <person name="Hayashi T."/>
            <person name="Nikaido I."/>
            <person name="Watanabe H."/>
            <person name="Oguri K."/>
            <person name="Kitazato H."/>
            <person name="Fujioka K."/>
            <person name="Kido Y."/>
            <person name="Takami H."/>
        </authorList>
    </citation>
    <scope>NUCLEOTIDE SEQUENCE</scope>
    <source>
        <tissue evidence="7">Whole body</tissue>
    </source>
</reference>
<feature type="domain" description="AN1-type" evidence="5">
    <location>
        <begin position="57"/>
        <end position="105"/>
    </location>
</feature>
<evidence type="ECO:0000313" key="6">
    <source>
        <dbReference type="EMBL" id="LAB66385.1"/>
    </source>
</evidence>
<dbReference type="Pfam" id="PF25327">
    <property type="entry name" value="UBL_ZFAND1"/>
    <property type="match status" value="1"/>
</dbReference>
<dbReference type="PROSITE" id="PS51039">
    <property type="entry name" value="ZF_AN1"/>
    <property type="match status" value="2"/>
</dbReference>
<sequence>MEFPQLGDHCSVSECQELDFLPIKCQHCCQLYCGKHFQPYLHHCQHLPQISQGSDNSSFKHACTYNTCKAKELVAVPCTHCHSNFCLQHRHPPDHNCSSLAPQPPTREDMAREKVQKIADAMPDKPKKRAGHKDPKLAAKVQLMKLKMRCVQCGKSNMLPEESTYFLVVLPLQTSNAVTTVTAVRTIAVCVSSSWSVGKALDAIADLAKISNHNNIGGERVLQLYRHHDGSLLPAQTVITELLATNGLCNGETIVLENMPRGNTTLTDLHKYSVK</sequence>
<dbReference type="EMBL" id="IACT01001020">
    <property type="protein sequence ID" value="LAC20387.1"/>
    <property type="molecule type" value="mRNA"/>
</dbReference>
<keyword evidence="2 4" id="KW-0863">Zinc-finger</keyword>
<dbReference type="Gene3D" id="4.10.1110.10">
    <property type="entry name" value="AN1-like Zinc finger"/>
    <property type="match status" value="2"/>
</dbReference>
<dbReference type="AlphaFoldDB" id="A0A2P2HX67"/>
<evidence type="ECO:0000256" key="4">
    <source>
        <dbReference type="PROSITE-ProRule" id="PRU00449"/>
    </source>
</evidence>
<dbReference type="GO" id="GO:0005783">
    <property type="term" value="C:endoplasmic reticulum"/>
    <property type="evidence" value="ECO:0007669"/>
    <property type="project" value="TreeGrafter"/>
</dbReference>
<keyword evidence="1" id="KW-0479">Metal-binding</keyword>